<feature type="compositionally biased region" description="Basic and acidic residues" evidence="1">
    <location>
        <begin position="187"/>
        <end position="197"/>
    </location>
</feature>
<evidence type="ECO:0000313" key="2">
    <source>
        <dbReference type="EMBL" id="CAA9564355.1"/>
    </source>
</evidence>
<feature type="non-terminal residue" evidence="2">
    <location>
        <position position="427"/>
    </location>
</feature>
<feature type="compositionally biased region" description="Low complexity" evidence="1">
    <location>
        <begin position="120"/>
        <end position="138"/>
    </location>
</feature>
<dbReference type="EMBL" id="CADCWM010000499">
    <property type="protein sequence ID" value="CAA9564355.1"/>
    <property type="molecule type" value="Genomic_DNA"/>
</dbReference>
<feature type="compositionally biased region" description="Basic and acidic residues" evidence="1">
    <location>
        <begin position="56"/>
        <end position="88"/>
    </location>
</feature>
<name>A0A6J4UYX2_9BACT</name>
<feature type="non-terminal residue" evidence="2">
    <location>
        <position position="1"/>
    </location>
</feature>
<feature type="region of interest" description="Disordered" evidence="1">
    <location>
        <begin position="56"/>
        <end position="94"/>
    </location>
</feature>
<sequence>AHPGRVHQPPDLCGHVCRLGAVLVRRDPAPQAPADDAAGAVGLDCGRLLVRHHDVQLPGLRRDDQPRRRDRDRRGDPRPVGVDHRPISRADPPGALLRRWRHPRHRRQLLQHRDRRLADRLGGLPAPRRAGRAHGAAPRARRCGRGLCRGQHRRLADGGRGRHPAGALPRRERRAALRLLPAVGCHPGDDAHAPDFGRRRRGPHHRRGNHLSPAHRSDPAACGRARRRCDRGRRARARHATRALDAAADRLPGARPPVAPRPPGERQRLGRVGDRRDRRGTGAVPDGATGGRRPRGPGVGVRRTGGPYRRRGRGRRAAGGERGDPRGRPGARGRARAGPDRAAARRRPSAVPAHRGADGGPRRAIGPPALGRVVGRADPRLRPRLPAQRGGGLYPLRPRRRWAGDRGGLAHRPALRAARRPHGVTGL</sequence>
<feature type="compositionally biased region" description="Basic and acidic residues" evidence="1">
    <location>
        <begin position="263"/>
        <end position="280"/>
    </location>
</feature>
<feature type="compositionally biased region" description="Basic residues" evidence="1">
    <location>
        <begin position="224"/>
        <end position="241"/>
    </location>
</feature>
<reference evidence="2" key="1">
    <citation type="submission" date="2020-02" db="EMBL/GenBank/DDBJ databases">
        <authorList>
            <person name="Meier V. D."/>
        </authorList>
    </citation>
    <scope>NUCLEOTIDE SEQUENCE</scope>
    <source>
        <strain evidence="2">AVDCRST_MAG88</strain>
    </source>
</reference>
<protein>
    <submittedName>
        <fullName evidence="2">Substrate-specific component NikM of nickel ECF transporter</fullName>
    </submittedName>
</protein>
<gene>
    <name evidence="2" type="ORF">AVDCRST_MAG88-1766</name>
</gene>
<feature type="region of interest" description="Disordered" evidence="1">
    <location>
        <begin position="185"/>
        <end position="408"/>
    </location>
</feature>
<feature type="compositionally biased region" description="Low complexity" evidence="1">
    <location>
        <begin position="243"/>
        <end position="253"/>
    </location>
</feature>
<feature type="region of interest" description="Disordered" evidence="1">
    <location>
        <begin position="114"/>
        <end position="143"/>
    </location>
</feature>
<feature type="compositionally biased region" description="Basic and acidic residues" evidence="1">
    <location>
        <begin position="318"/>
        <end position="327"/>
    </location>
</feature>
<organism evidence="2">
    <name type="scientific">uncultured Thermomicrobiales bacterium</name>
    <dbReference type="NCBI Taxonomy" id="1645740"/>
    <lineage>
        <taxon>Bacteria</taxon>
        <taxon>Pseudomonadati</taxon>
        <taxon>Thermomicrobiota</taxon>
        <taxon>Thermomicrobia</taxon>
        <taxon>Thermomicrobiales</taxon>
        <taxon>environmental samples</taxon>
    </lineage>
</organism>
<accession>A0A6J4UYX2</accession>
<evidence type="ECO:0000256" key="1">
    <source>
        <dbReference type="SAM" id="MobiDB-lite"/>
    </source>
</evidence>
<proteinExistence type="predicted"/>
<dbReference type="AlphaFoldDB" id="A0A6J4UYX2"/>
<feature type="compositionally biased region" description="Basic residues" evidence="1">
    <location>
        <begin position="198"/>
        <end position="209"/>
    </location>
</feature>